<proteinExistence type="predicted"/>
<dbReference type="OrthoDB" id="1446018at2"/>
<reference evidence="1 2" key="1">
    <citation type="submission" date="2013-04" db="EMBL/GenBank/DDBJ databases">
        <title>Zunongwangia sp. 22II14-10F7 Genome Sequencing.</title>
        <authorList>
            <person name="Lai Q."/>
            <person name="Shao Z."/>
        </authorList>
    </citation>
    <scope>NUCLEOTIDE SEQUENCE [LARGE SCALE GENOMIC DNA]</scope>
    <source>
        <strain evidence="1 2">22II14-10F7</strain>
    </source>
</reference>
<dbReference type="Proteomes" id="UP000192746">
    <property type="component" value="Unassembled WGS sequence"/>
</dbReference>
<protein>
    <submittedName>
        <fullName evidence="1">Uncharacterized protein</fullName>
    </submittedName>
</protein>
<dbReference type="AlphaFoldDB" id="A0A1Y1SYY5"/>
<evidence type="ECO:0000313" key="1">
    <source>
        <dbReference type="EMBL" id="ORL43782.1"/>
    </source>
</evidence>
<sequence>MSKAFKIAPGRYVIPNVGSVDAQKEVSDNVLFEIYKLPRRVFPWIELGPDAEAFLKKQKLHVKDFAKLVNNARTKNEIELLARISDTKTIDRIAETKLKALENSLKN</sequence>
<dbReference type="RefSeq" id="WP_084843275.1">
    <property type="nucleotide sequence ID" value="NZ_ARYN01000025.1"/>
</dbReference>
<organism evidence="1 2">
    <name type="scientific">Zunongwangia atlantica 22II14-10F7</name>
    <dbReference type="NCBI Taxonomy" id="1185767"/>
    <lineage>
        <taxon>Bacteria</taxon>
        <taxon>Pseudomonadati</taxon>
        <taxon>Bacteroidota</taxon>
        <taxon>Flavobacteriia</taxon>
        <taxon>Flavobacteriales</taxon>
        <taxon>Flavobacteriaceae</taxon>
        <taxon>Zunongwangia</taxon>
    </lineage>
</organism>
<name>A0A1Y1SYY5_9FLAO</name>
<keyword evidence="2" id="KW-1185">Reference proteome</keyword>
<gene>
    <name evidence="1" type="ORF">IIF7_19059</name>
</gene>
<comment type="caution">
    <text evidence="1">The sequence shown here is derived from an EMBL/GenBank/DDBJ whole genome shotgun (WGS) entry which is preliminary data.</text>
</comment>
<dbReference type="EMBL" id="ARYN01000025">
    <property type="protein sequence ID" value="ORL43782.1"/>
    <property type="molecule type" value="Genomic_DNA"/>
</dbReference>
<dbReference type="STRING" id="1185767.IIF7_19059"/>
<accession>A0A1Y1SYY5</accession>
<evidence type="ECO:0000313" key="2">
    <source>
        <dbReference type="Proteomes" id="UP000192746"/>
    </source>
</evidence>